<gene>
    <name evidence="2" type="ORF">DV20_19170</name>
</gene>
<comment type="caution">
    <text evidence="2">The sequence shown here is derived from an EMBL/GenBank/DDBJ whole genome shotgun (WGS) entry which is preliminary data.</text>
</comment>
<sequence length="322" mass="35202">MTDDDIGDGWILEPVPWREICRPVADPDDPLIDASWQGSPVAVVAPHVIEEWVAATQAAVFPTADHHAQVVDVPATLAAEGVTGLLPPNALVVKNCAGIQLGNWNSQTNVHKFRVEDVRITLDKTLARTLAASLPQAESRVAGRTKVALWNSRGVQVGNFNHQHNVFRHVVKGPEIPLRDRAVVDKLREGKLDAVERELRETVRKVFERDAAVLYAALDVTCNENEPAPPEVVEDTIASAYGKGNEQRIREKIDVRALDLSSLTEVLAELEQVPGALKELPEEAVEGPADLELPEPELPPVPPPLPPAVKRTADDGPFRSRF</sequence>
<evidence type="ECO:0000313" key="3">
    <source>
        <dbReference type="Proteomes" id="UP000027345"/>
    </source>
</evidence>
<organism evidence="2 3">
    <name type="scientific">Amycolatopsis rifamycinica</name>
    <dbReference type="NCBI Taxonomy" id="287986"/>
    <lineage>
        <taxon>Bacteria</taxon>
        <taxon>Bacillati</taxon>
        <taxon>Actinomycetota</taxon>
        <taxon>Actinomycetes</taxon>
        <taxon>Pseudonocardiales</taxon>
        <taxon>Pseudonocardiaceae</taxon>
        <taxon>Amycolatopsis</taxon>
    </lineage>
</organism>
<name>A0A066U3U3_9PSEU</name>
<dbReference type="Proteomes" id="UP000027345">
    <property type="component" value="Unassembled WGS sequence"/>
</dbReference>
<dbReference type="RefSeq" id="WP_051736045.1">
    <property type="nucleotide sequence ID" value="NZ_JMQI01000041.1"/>
</dbReference>
<feature type="region of interest" description="Disordered" evidence="1">
    <location>
        <begin position="282"/>
        <end position="322"/>
    </location>
</feature>
<dbReference type="OrthoDB" id="9961064at2"/>
<dbReference type="STRING" id="287986.DV20_19170"/>
<accession>A0A066U3U3</accession>
<feature type="compositionally biased region" description="Basic and acidic residues" evidence="1">
    <location>
        <begin position="311"/>
        <end position="322"/>
    </location>
</feature>
<dbReference type="AlphaFoldDB" id="A0A066U3U3"/>
<evidence type="ECO:0000313" key="2">
    <source>
        <dbReference type="EMBL" id="KDN20537.1"/>
    </source>
</evidence>
<keyword evidence="3" id="KW-1185">Reference proteome</keyword>
<reference evidence="2 3" key="1">
    <citation type="submission" date="2014-05" db="EMBL/GenBank/DDBJ databases">
        <title>Draft genome sequence of Amycolatopsis rifamycinica DSM 46095.</title>
        <authorList>
            <person name="Lal R."/>
            <person name="Saxena A."/>
            <person name="Kumari R."/>
            <person name="Mukherjee U."/>
            <person name="Singh P."/>
            <person name="Sangwan N."/>
            <person name="Mahato N.K."/>
        </authorList>
    </citation>
    <scope>NUCLEOTIDE SEQUENCE [LARGE SCALE GENOMIC DNA]</scope>
    <source>
        <strain evidence="2 3">DSM 46095</strain>
    </source>
</reference>
<proteinExistence type="predicted"/>
<feature type="compositionally biased region" description="Pro residues" evidence="1">
    <location>
        <begin position="296"/>
        <end position="307"/>
    </location>
</feature>
<evidence type="ECO:0000256" key="1">
    <source>
        <dbReference type="SAM" id="MobiDB-lite"/>
    </source>
</evidence>
<dbReference type="EMBL" id="JMQI01000041">
    <property type="protein sequence ID" value="KDN20537.1"/>
    <property type="molecule type" value="Genomic_DNA"/>
</dbReference>
<protein>
    <submittedName>
        <fullName evidence="2">Uncharacterized protein</fullName>
    </submittedName>
</protein>